<protein>
    <submittedName>
        <fullName evidence="1">Uncharacterized protein</fullName>
    </submittedName>
</protein>
<sequence length="119" mass="13422">MYEEKKGLWGMTPEKRASVHRRENKVKAGKAAKKRFSLSDAERKEVSARANAARVDSWENKIVDGVSEGDFARRLIGLPEYRIAVAGPHKGQPDYRRIAGAVNEKYGKNRTKESAQAFF</sequence>
<dbReference type="AlphaFoldDB" id="A0A1F6MVC3"/>
<dbReference type="EMBL" id="MFQN01000007">
    <property type="protein sequence ID" value="OGH75551.1"/>
    <property type="molecule type" value="Genomic_DNA"/>
</dbReference>
<proteinExistence type="predicted"/>
<reference evidence="1 2" key="1">
    <citation type="journal article" date="2016" name="Nat. Commun.">
        <title>Thousands of microbial genomes shed light on interconnected biogeochemical processes in an aquifer system.</title>
        <authorList>
            <person name="Anantharaman K."/>
            <person name="Brown C.T."/>
            <person name="Hug L.A."/>
            <person name="Sharon I."/>
            <person name="Castelle C.J."/>
            <person name="Probst A.J."/>
            <person name="Thomas B.C."/>
            <person name="Singh A."/>
            <person name="Wilkins M.J."/>
            <person name="Karaoz U."/>
            <person name="Brodie E.L."/>
            <person name="Williams K.H."/>
            <person name="Hubbard S.S."/>
            <person name="Banfield J.F."/>
        </authorList>
    </citation>
    <scope>NUCLEOTIDE SEQUENCE [LARGE SCALE GENOMIC DNA]</scope>
</reference>
<comment type="caution">
    <text evidence="1">The sequence shown here is derived from an EMBL/GenBank/DDBJ whole genome shotgun (WGS) entry which is preliminary data.</text>
</comment>
<evidence type="ECO:0000313" key="1">
    <source>
        <dbReference type="EMBL" id="OGH75551.1"/>
    </source>
</evidence>
<name>A0A1F6MVC3_9BACT</name>
<dbReference type="STRING" id="1798692.A3G00_00615"/>
<gene>
    <name evidence="1" type="ORF">A3G00_00615</name>
</gene>
<dbReference type="Proteomes" id="UP000178347">
    <property type="component" value="Unassembled WGS sequence"/>
</dbReference>
<organism evidence="1 2">
    <name type="scientific">Candidatus Magasanikbacteria bacterium RIFCSPLOWO2_12_FULL_43_12</name>
    <dbReference type="NCBI Taxonomy" id="1798692"/>
    <lineage>
        <taxon>Bacteria</taxon>
        <taxon>Candidatus Magasanikiibacteriota</taxon>
    </lineage>
</organism>
<evidence type="ECO:0000313" key="2">
    <source>
        <dbReference type="Proteomes" id="UP000178347"/>
    </source>
</evidence>
<accession>A0A1F6MVC3</accession>